<evidence type="ECO:0000256" key="1">
    <source>
        <dbReference type="SAM" id="SignalP"/>
    </source>
</evidence>
<accession>I3C8V0</accession>
<proteinExistence type="predicted"/>
<dbReference type="SUPFAM" id="SSF56935">
    <property type="entry name" value="Porins"/>
    <property type="match status" value="1"/>
</dbReference>
<evidence type="ECO:0008006" key="4">
    <source>
        <dbReference type="Google" id="ProtNLM"/>
    </source>
</evidence>
<protein>
    <recommendedName>
        <fullName evidence="4">Long-chain fatty acid transport protein</fullName>
    </recommendedName>
</protein>
<sequence length="414" mass="45491">MMKINLVLILSFLSLTAAAQSESLTSSPYSLYGLGVINQSSIGKVNGMGFTGIAMKSNGYINNLNPASYSVIPQNSFLFDVGGKAEMNTYANKNNSENNSSFNFSNIAIAFPINSKMGMGLTLIPYSQVGYSLIGLETNIEGSTETFESNISGNGGLNEFTGNFGYSLIPRISLGMSASVLFGNIQENEDFSISSASFSLEEETAYSGVQLGFGTQIDVLKNLTIGSTIKLPTTLNGNLKRSTYKTLEYNSITIEDQAEDDAADFKLPMQFGLGFSSRLFNNQLTINGDYKKSFWDNTNQTDHIGTYTDQNIYGIGLEYTNGARNKSYFKRISYRAGFNYDDGYLEINNSKISNYSITGGLGLPISNRNNSTLNISYSYGTKGLVKNILVKENYHLITVNLNLHDFWFVKRLVD</sequence>
<reference evidence="2 3" key="1">
    <citation type="submission" date="2012-02" db="EMBL/GenBank/DDBJ databases">
        <title>Improved High-Quality Draft genome of Joostella marina DSM 19592.</title>
        <authorList>
            <consortium name="US DOE Joint Genome Institute (JGI-PGF)"/>
            <person name="Lucas S."/>
            <person name="Copeland A."/>
            <person name="Lapidus A."/>
            <person name="Bruce D."/>
            <person name="Goodwin L."/>
            <person name="Pitluck S."/>
            <person name="Peters L."/>
            <person name="Chertkov O."/>
            <person name="Ovchinnikova G."/>
            <person name="Kyrpides N."/>
            <person name="Mavromatis K."/>
            <person name="Detter J.C."/>
            <person name="Han C."/>
            <person name="Land M."/>
            <person name="Hauser L."/>
            <person name="Markowitz V."/>
            <person name="Cheng J.-F."/>
            <person name="Hugenholtz P."/>
            <person name="Woyke T."/>
            <person name="Wu D."/>
            <person name="Tindall B."/>
            <person name="Brambilla E."/>
            <person name="Klenk H.-P."/>
            <person name="Eisen J.A."/>
        </authorList>
    </citation>
    <scope>NUCLEOTIDE SEQUENCE [LARGE SCALE GENOMIC DNA]</scope>
    <source>
        <strain evidence="2 3">DSM 19592</strain>
    </source>
</reference>
<organism evidence="2 3">
    <name type="scientific">Galbibacter orientalis DSM 19592</name>
    <dbReference type="NCBI Taxonomy" id="926559"/>
    <lineage>
        <taxon>Bacteria</taxon>
        <taxon>Pseudomonadati</taxon>
        <taxon>Bacteroidota</taxon>
        <taxon>Flavobacteriia</taxon>
        <taxon>Flavobacteriales</taxon>
        <taxon>Flavobacteriaceae</taxon>
        <taxon>Galbibacter</taxon>
    </lineage>
</organism>
<dbReference type="Proteomes" id="UP000004690">
    <property type="component" value="Unassembled WGS sequence"/>
</dbReference>
<name>I3C8V0_9FLAO</name>
<dbReference type="RefSeq" id="WP_008614008.1">
    <property type="nucleotide sequence ID" value="NZ_JH651379.1"/>
</dbReference>
<feature type="signal peptide" evidence="1">
    <location>
        <begin position="1"/>
        <end position="19"/>
    </location>
</feature>
<dbReference type="AlphaFoldDB" id="I3C8V0"/>
<dbReference type="OrthoDB" id="1491239at2"/>
<dbReference type="eggNOG" id="COG2067">
    <property type="taxonomic scope" value="Bacteria"/>
</dbReference>
<keyword evidence="3" id="KW-1185">Reference proteome</keyword>
<keyword evidence="1" id="KW-0732">Signal</keyword>
<dbReference type="EMBL" id="JH651379">
    <property type="protein sequence ID" value="EIJ40043.1"/>
    <property type="molecule type" value="Genomic_DNA"/>
</dbReference>
<evidence type="ECO:0000313" key="2">
    <source>
        <dbReference type="EMBL" id="EIJ40043.1"/>
    </source>
</evidence>
<dbReference type="Gene3D" id="2.40.160.60">
    <property type="entry name" value="Outer membrane protein transport protein (OMPP1/FadL/TodX)"/>
    <property type="match status" value="1"/>
</dbReference>
<evidence type="ECO:0000313" key="3">
    <source>
        <dbReference type="Proteomes" id="UP000004690"/>
    </source>
</evidence>
<gene>
    <name evidence="2" type="ORF">JoomaDRAFT_3090</name>
</gene>
<feature type="chain" id="PRO_5003668620" description="Long-chain fatty acid transport protein" evidence="1">
    <location>
        <begin position="20"/>
        <end position="414"/>
    </location>
</feature>
<dbReference type="HOGENOM" id="CLU_047829_1_0_10"/>
<dbReference type="STRING" id="926559.JoomaDRAFT_3090"/>